<evidence type="ECO:0008006" key="2">
    <source>
        <dbReference type="Google" id="ProtNLM"/>
    </source>
</evidence>
<proteinExistence type="predicted"/>
<name>A0A0F9N081_9ZZZZ</name>
<gene>
    <name evidence="1" type="ORF">LCGC14_1027520</name>
</gene>
<dbReference type="SUPFAM" id="SSF143081">
    <property type="entry name" value="BB1717-like"/>
    <property type="match status" value="1"/>
</dbReference>
<comment type="caution">
    <text evidence="1">The sequence shown here is derived from an EMBL/GenBank/DDBJ whole genome shotgun (WGS) entry which is preliminary data.</text>
</comment>
<accession>A0A0F9N081</accession>
<protein>
    <recommendedName>
        <fullName evidence="2">Protein containing DUF159</fullName>
    </recommendedName>
</protein>
<dbReference type="AlphaFoldDB" id="A0A0F9N081"/>
<dbReference type="EMBL" id="LAZR01004145">
    <property type="protein sequence ID" value="KKN11334.1"/>
    <property type="molecule type" value="Genomic_DNA"/>
</dbReference>
<sequence length="67" mass="7434">MCSLYSDTMPVDAMRQLFAVELENDHLGNAAPQPATFPKGTAPIIGLDTDGTRWMKNTHWGFVLQQV</sequence>
<reference evidence="1" key="1">
    <citation type="journal article" date="2015" name="Nature">
        <title>Complex archaea that bridge the gap between prokaryotes and eukaryotes.</title>
        <authorList>
            <person name="Spang A."/>
            <person name="Saw J.H."/>
            <person name="Jorgensen S.L."/>
            <person name="Zaremba-Niedzwiedzka K."/>
            <person name="Martijn J."/>
            <person name="Lind A.E."/>
            <person name="van Eijk R."/>
            <person name="Schleper C."/>
            <person name="Guy L."/>
            <person name="Ettema T.J."/>
        </authorList>
    </citation>
    <scope>NUCLEOTIDE SEQUENCE</scope>
</reference>
<evidence type="ECO:0000313" key="1">
    <source>
        <dbReference type="EMBL" id="KKN11334.1"/>
    </source>
</evidence>
<organism evidence="1">
    <name type="scientific">marine sediment metagenome</name>
    <dbReference type="NCBI Taxonomy" id="412755"/>
    <lineage>
        <taxon>unclassified sequences</taxon>
        <taxon>metagenomes</taxon>
        <taxon>ecological metagenomes</taxon>
    </lineage>
</organism>
<dbReference type="InterPro" id="IPR036590">
    <property type="entry name" value="SRAP-like"/>
</dbReference>